<evidence type="ECO:0000313" key="6">
    <source>
        <dbReference type="Proteomes" id="UP000593594"/>
    </source>
</evidence>
<dbReference type="InterPro" id="IPR054613">
    <property type="entry name" value="Peptidase_S78_dom"/>
</dbReference>
<protein>
    <submittedName>
        <fullName evidence="5">HK97 family phage prohead protease</fullName>
    </submittedName>
</protein>
<accession>A0A7S8HBB1</accession>
<dbReference type="KEGG" id="kmn:HW532_04280"/>
<dbReference type="GO" id="GO:0008233">
    <property type="term" value="F:peptidase activity"/>
    <property type="evidence" value="ECO:0007669"/>
    <property type="project" value="UniProtKB-KW"/>
</dbReference>
<reference evidence="5 6" key="1">
    <citation type="submission" date="2020-06" db="EMBL/GenBank/DDBJ databases">
        <title>Genome sequence of 2 isolates from Red Sea Mangroves.</title>
        <authorList>
            <person name="Sefrji F."/>
            <person name="Michoud G."/>
            <person name="Merlino G."/>
            <person name="Daffonchio D."/>
        </authorList>
    </citation>
    <scope>NUCLEOTIDE SEQUENCE [LARGE SCALE GENOMIC DNA]</scope>
    <source>
        <strain evidence="5 6">R1DC25</strain>
    </source>
</reference>
<keyword evidence="6" id="KW-1185">Reference proteome</keyword>
<dbReference type="InterPro" id="IPR006433">
    <property type="entry name" value="Prohead_protease"/>
</dbReference>
<feature type="domain" description="Prohead serine protease" evidence="4">
    <location>
        <begin position="25"/>
        <end position="159"/>
    </location>
</feature>
<name>A0A7S8HBB1_9HYPH</name>
<keyword evidence="1" id="KW-1188">Viral release from host cell</keyword>
<organism evidence="5 6">
    <name type="scientific">Kaustia mangrovi</name>
    <dbReference type="NCBI Taxonomy" id="2593653"/>
    <lineage>
        <taxon>Bacteria</taxon>
        <taxon>Pseudomonadati</taxon>
        <taxon>Pseudomonadota</taxon>
        <taxon>Alphaproteobacteria</taxon>
        <taxon>Hyphomicrobiales</taxon>
        <taxon>Parvibaculaceae</taxon>
        <taxon>Kaustia</taxon>
    </lineage>
</organism>
<evidence type="ECO:0000313" key="5">
    <source>
        <dbReference type="EMBL" id="QPC41998.1"/>
    </source>
</evidence>
<dbReference type="NCBIfam" id="TIGR01543">
    <property type="entry name" value="proheadase_HK97"/>
    <property type="match status" value="1"/>
</dbReference>
<dbReference type="GO" id="GO:0006508">
    <property type="term" value="P:proteolysis"/>
    <property type="evidence" value="ECO:0007669"/>
    <property type="project" value="UniProtKB-KW"/>
</dbReference>
<proteinExistence type="predicted"/>
<dbReference type="SUPFAM" id="SSF50789">
    <property type="entry name" value="Herpes virus serine proteinase, assemblin"/>
    <property type="match status" value="1"/>
</dbReference>
<gene>
    <name evidence="5" type="ORF">HW532_04280</name>
</gene>
<evidence type="ECO:0000259" key="4">
    <source>
        <dbReference type="Pfam" id="PF04586"/>
    </source>
</evidence>
<dbReference type="RefSeq" id="WP_213163225.1">
    <property type="nucleotide sequence ID" value="NZ_CP058214.1"/>
</dbReference>
<keyword evidence="2 5" id="KW-0645">Protease</keyword>
<dbReference type="AlphaFoldDB" id="A0A7S8HBB1"/>
<evidence type="ECO:0000256" key="3">
    <source>
        <dbReference type="ARBA" id="ARBA00022801"/>
    </source>
</evidence>
<evidence type="ECO:0000256" key="2">
    <source>
        <dbReference type="ARBA" id="ARBA00022670"/>
    </source>
</evidence>
<dbReference type="Proteomes" id="UP000593594">
    <property type="component" value="Chromosome"/>
</dbReference>
<keyword evidence="3" id="KW-0378">Hydrolase</keyword>
<dbReference type="Pfam" id="PF04586">
    <property type="entry name" value="Peptidase_S78"/>
    <property type="match status" value="1"/>
</dbReference>
<evidence type="ECO:0000256" key="1">
    <source>
        <dbReference type="ARBA" id="ARBA00022612"/>
    </source>
</evidence>
<sequence length="185" mass="19760">MDGVITPAAPSRARTGRVGRASVDGEGVFEGYASLFGTPDLGGDVVLRGAFQRSLARRPPGAVRMLFQHDPAEPVGVWLAMREDGHGLHVRGRLADGVARARELASLIRAGGVDGLSIGFRTVTARRRSGQALRELAALDLWEISIVTFPLHPGARIAPARPAAPAATLARRMQATAFRLQRELQ</sequence>
<dbReference type="EMBL" id="CP058214">
    <property type="protein sequence ID" value="QPC41998.1"/>
    <property type="molecule type" value="Genomic_DNA"/>
</dbReference>